<dbReference type="PATRIC" id="fig|1202538.3.peg.166"/>
<dbReference type="AlphaFoldDB" id="J3VQ17"/>
<protein>
    <recommendedName>
        <fullName evidence="4">Large ribosomal subunit protein uL4</fullName>
    </recommendedName>
    <alternativeName>
        <fullName evidence="5">50S ribosomal protein L4</fullName>
    </alternativeName>
</protein>
<feature type="transmembrane region" description="Helical" evidence="6">
    <location>
        <begin position="90"/>
        <end position="108"/>
    </location>
</feature>
<dbReference type="HOGENOM" id="CLU_1599697_0_0_6"/>
<gene>
    <name evidence="7" type="primary">rplD</name>
    <name evidence="7" type="ORF">A353_0194</name>
</gene>
<dbReference type="InterPro" id="IPR023574">
    <property type="entry name" value="Ribosomal_uL4_dom_sf"/>
</dbReference>
<dbReference type="GO" id="GO:0005840">
    <property type="term" value="C:ribosome"/>
    <property type="evidence" value="ECO:0007669"/>
    <property type="project" value="UniProtKB-KW"/>
</dbReference>
<dbReference type="SUPFAM" id="SSF52166">
    <property type="entry name" value="Ribosomal protein L4"/>
    <property type="match status" value="1"/>
</dbReference>
<dbReference type="GO" id="GO:0003735">
    <property type="term" value="F:structural constituent of ribosome"/>
    <property type="evidence" value="ECO:0007669"/>
    <property type="project" value="InterPro"/>
</dbReference>
<dbReference type="GO" id="GO:1990904">
    <property type="term" value="C:ribonucleoprotein complex"/>
    <property type="evidence" value="ECO:0007669"/>
    <property type="project" value="UniProtKB-KW"/>
</dbReference>
<dbReference type="Pfam" id="PF00573">
    <property type="entry name" value="Ribosomal_L4"/>
    <property type="match status" value="1"/>
</dbReference>
<evidence type="ECO:0000256" key="5">
    <source>
        <dbReference type="ARBA" id="ARBA00035462"/>
    </source>
</evidence>
<dbReference type="STRING" id="1202538.A353_0194"/>
<organism evidence="7 8">
    <name type="scientific">Candidatus Carsonella ruddii HC isolate Thao2000</name>
    <dbReference type="NCBI Taxonomy" id="1202538"/>
    <lineage>
        <taxon>Bacteria</taxon>
        <taxon>Pseudomonadati</taxon>
        <taxon>Pseudomonadota</taxon>
        <taxon>Gammaproteobacteria</taxon>
        <taxon>Oceanospirillales</taxon>
        <taxon>Halomonadaceae</taxon>
        <taxon>Zymobacter group</taxon>
        <taxon>Candidatus Carsonella</taxon>
    </lineage>
</organism>
<dbReference type="GeneID" id="67454758"/>
<sequence>MKLPIFSKKPYFLYIYKNIINIDFIYKFIKIKKKIVFKKNKRLIRGSGIKPWPQKGTGRARAGDKKSPIWRGGGVTFSNYVLPKIIKKKYILKSLFFLFLINNNIYIYEKKNLFFLILLKNKNNLFFDINNFFFIKNINKINNKDFFLFKNFFFSIESIIFLINNILNEK</sequence>
<evidence type="ECO:0000256" key="2">
    <source>
        <dbReference type="ARBA" id="ARBA00022980"/>
    </source>
</evidence>
<name>J3VQ17_CARRU</name>
<evidence type="ECO:0000256" key="4">
    <source>
        <dbReference type="ARBA" id="ARBA00035244"/>
    </source>
</evidence>
<dbReference type="EMBL" id="CP003543">
    <property type="protein sequence ID" value="AFP84021.1"/>
    <property type="molecule type" value="Genomic_DNA"/>
</dbReference>
<dbReference type="OrthoDB" id="9803201at2"/>
<keyword evidence="8" id="KW-1185">Reference proteome</keyword>
<evidence type="ECO:0000313" key="7">
    <source>
        <dbReference type="EMBL" id="AFP84021.1"/>
    </source>
</evidence>
<dbReference type="InterPro" id="IPR013005">
    <property type="entry name" value="Ribosomal_uL4-like"/>
</dbReference>
<reference evidence="7 8" key="1">
    <citation type="journal article" date="2012" name="Mol. Biol. Evol.">
        <title>Genome reduction and co-evolution between the primary and secondary bacterial symbionts of psyllids.</title>
        <authorList>
            <person name="Sloan D.B."/>
            <person name="Moran N.A."/>
        </authorList>
    </citation>
    <scope>NUCLEOTIDE SEQUENCE [LARGE SCALE GENOMIC DNA]</scope>
    <source>
        <strain evidence="7 8">HC</strain>
    </source>
</reference>
<comment type="similarity">
    <text evidence="1">Belongs to the universal ribosomal protein uL4 family.</text>
</comment>
<feature type="transmembrane region" description="Helical" evidence="6">
    <location>
        <begin position="146"/>
        <end position="167"/>
    </location>
</feature>
<evidence type="ECO:0000256" key="1">
    <source>
        <dbReference type="ARBA" id="ARBA00010528"/>
    </source>
</evidence>
<feature type="transmembrane region" description="Helical" evidence="6">
    <location>
        <begin position="12"/>
        <end position="29"/>
    </location>
</feature>
<keyword evidence="2 7" id="KW-0689">Ribosomal protein</keyword>
<keyword evidence="6" id="KW-1133">Transmembrane helix</keyword>
<dbReference type="InterPro" id="IPR002136">
    <property type="entry name" value="Ribosomal_uL4"/>
</dbReference>
<dbReference type="Gene3D" id="3.40.1370.10">
    <property type="match status" value="1"/>
</dbReference>
<keyword evidence="3" id="KW-0687">Ribonucleoprotein</keyword>
<accession>J3VQ17</accession>
<proteinExistence type="inferred from homology"/>
<evidence type="ECO:0000256" key="3">
    <source>
        <dbReference type="ARBA" id="ARBA00023274"/>
    </source>
</evidence>
<dbReference type="Proteomes" id="UP000003934">
    <property type="component" value="Chromosome"/>
</dbReference>
<dbReference type="PANTHER" id="PTHR10746">
    <property type="entry name" value="50S RIBOSOMAL PROTEIN L4"/>
    <property type="match status" value="1"/>
</dbReference>
<dbReference type="RefSeq" id="WP_014887321.1">
    <property type="nucleotide sequence ID" value="NC_018416.1"/>
</dbReference>
<keyword evidence="6" id="KW-0812">Transmembrane</keyword>
<dbReference type="GO" id="GO:0006412">
    <property type="term" value="P:translation"/>
    <property type="evidence" value="ECO:0007669"/>
    <property type="project" value="InterPro"/>
</dbReference>
<keyword evidence="6" id="KW-0472">Membrane</keyword>
<dbReference type="PANTHER" id="PTHR10746:SF6">
    <property type="entry name" value="LARGE RIBOSOMAL SUBUNIT PROTEIN UL4M"/>
    <property type="match status" value="1"/>
</dbReference>
<dbReference type="KEGG" id="crh:A353_0194"/>
<evidence type="ECO:0000313" key="8">
    <source>
        <dbReference type="Proteomes" id="UP000003934"/>
    </source>
</evidence>
<evidence type="ECO:0000256" key="6">
    <source>
        <dbReference type="SAM" id="Phobius"/>
    </source>
</evidence>